<dbReference type="NCBIfam" id="NF002073">
    <property type="entry name" value="PRK00913.1-2"/>
    <property type="match status" value="1"/>
</dbReference>
<dbReference type="CDD" id="cd00433">
    <property type="entry name" value="Peptidase_M17"/>
    <property type="match status" value="1"/>
</dbReference>
<dbReference type="GO" id="GO:0070006">
    <property type="term" value="F:metalloaminopeptidase activity"/>
    <property type="evidence" value="ECO:0007669"/>
    <property type="project" value="InterPro"/>
</dbReference>
<evidence type="ECO:0000256" key="3">
    <source>
        <dbReference type="ARBA" id="ARBA00009528"/>
    </source>
</evidence>
<feature type="domain" description="Cytosol aminopeptidase" evidence="9">
    <location>
        <begin position="342"/>
        <end position="349"/>
    </location>
</feature>
<dbReference type="InterPro" id="IPR000819">
    <property type="entry name" value="Peptidase_M17_C"/>
</dbReference>
<evidence type="ECO:0000256" key="4">
    <source>
        <dbReference type="ARBA" id="ARBA00022438"/>
    </source>
</evidence>
<feature type="binding site" evidence="8">
    <location>
        <position position="267"/>
    </location>
    <ligand>
        <name>Mn(2+)</name>
        <dbReference type="ChEBI" id="CHEBI:29035"/>
        <label>2</label>
    </ligand>
</feature>
<organism evidence="10 11">
    <name type="scientific">Saccharomonospora piscinae</name>
    <dbReference type="NCBI Taxonomy" id="687388"/>
    <lineage>
        <taxon>Bacteria</taxon>
        <taxon>Bacillati</taxon>
        <taxon>Actinomycetota</taxon>
        <taxon>Actinomycetes</taxon>
        <taxon>Pseudonocardiales</taxon>
        <taxon>Pseudonocardiaceae</taxon>
        <taxon>Saccharomonospora</taxon>
    </lineage>
</organism>
<feature type="binding site" evidence="8">
    <location>
        <position position="267"/>
    </location>
    <ligand>
        <name>Mn(2+)</name>
        <dbReference type="ChEBI" id="CHEBI:29035"/>
        <label>1</label>
    </ligand>
</feature>
<dbReference type="InterPro" id="IPR023042">
    <property type="entry name" value="Peptidase_M17_leu_NH2_pept"/>
</dbReference>
<feature type="binding site" evidence="8">
    <location>
        <position position="346"/>
    </location>
    <ligand>
        <name>Mn(2+)</name>
        <dbReference type="ChEBI" id="CHEBI:29035"/>
        <label>1</label>
    </ligand>
</feature>
<feature type="binding site" evidence="8">
    <location>
        <position position="285"/>
    </location>
    <ligand>
        <name>Mn(2+)</name>
        <dbReference type="ChEBI" id="CHEBI:29035"/>
        <label>2</label>
    </ligand>
</feature>
<keyword evidence="11" id="KW-1185">Reference proteome</keyword>
<dbReference type="PRINTS" id="PR00481">
    <property type="entry name" value="LAMNOPPTDASE"/>
</dbReference>
<accession>A0A1V8ZWY3</accession>
<dbReference type="SUPFAM" id="SSF52949">
    <property type="entry name" value="Macro domain-like"/>
    <property type="match status" value="1"/>
</dbReference>
<comment type="caution">
    <text evidence="10">The sequence shown here is derived from an EMBL/GenBank/DDBJ whole genome shotgun (WGS) entry which is preliminary data.</text>
</comment>
<dbReference type="InterPro" id="IPR008283">
    <property type="entry name" value="Peptidase_M17_N"/>
</dbReference>
<dbReference type="Pfam" id="PF00883">
    <property type="entry name" value="Peptidase_M17"/>
    <property type="match status" value="1"/>
</dbReference>
<keyword evidence="4 8" id="KW-0031">Aminopeptidase</keyword>
<keyword evidence="8" id="KW-0963">Cytoplasm</keyword>
<reference evidence="10 11" key="1">
    <citation type="submission" date="2017-02" db="EMBL/GenBank/DDBJ databases">
        <title>Draft genome of Saccharomonospora sp. 154.</title>
        <authorList>
            <person name="Alonso-Carmona G.S."/>
            <person name="De La Haba R."/>
            <person name="Vera-Gargallo B."/>
            <person name="Sandoval-Trujillo A.H."/>
            <person name="Ramirez-Duran N."/>
            <person name="Ventosa A."/>
        </authorList>
    </citation>
    <scope>NUCLEOTIDE SEQUENCE [LARGE SCALE GENOMIC DNA]</scope>
    <source>
        <strain evidence="10 11">LRS4.154</strain>
    </source>
</reference>
<comment type="catalytic activity">
    <reaction evidence="2 8">
        <text>Release of an N-terminal amino acid, preferentially leucine, but not glutamic or aspartic acids.</text>
        <dbReference type="EC" id="3.4.11.10"/>
    </reaction>
</comment>
<dbReference type="AlphaFoldDB" id="A0A1V8ZWY3"/>
<evidence type="ECO:0000256" key="7">
    <source>
        <dbReference type="ARBA" id="ARBA00049972"/>
    </source>
</evidence>
<keyword evidence="6 8" id="KW-0378">Hydrolase</keyword>
<dbReference type="SUPFAM" id="SSF53187">
    <property type="entry name" value="Zn-dependent exopeptidases"/>
    <property type="match status" value="1"/>
</dbReference>
<feature type="binding site" evidence="8">
    <location>
        <position position="262"/>
    </location>
    <ligand>
        <name>Mn(2+)</name>
        <dbReference type="ChEBI" id="CHEBI:29035"/>
        <label>2</label>
    </ligand>
</feature>
<keyword evidence="8" id="KW-0464">Manganese</keyword>
<dbReference type="Pfam" id="PF02789">
    <property type="entry name" value="Peptidase_M17_N"/>
    <property type="match status" value="1"/>
</dbReference>
<comment type="function">
    <text evidence="7 8">Presumably involved in the processing and regular turnover of intracellular proteins. Catalyzes the removal of unsubstituted N-terminal amino acids from various peptides.</text>
</comment>
<dbReference type="GO" id="GO:0005737">
    <property type="term" value="C:cytoplasm"/>
    <property type="evidence" value="ECO:0007669"/>
    <property type="project" value="UniProtKB-SubCell"/>
</dbReference>
<name>A0A1V8ZWY3_SACPI</name>
<dbReference type="PANTHER" id="PTHR11963:SF23">
    <property type="entry name" value="CYTOSOL AMINOPEPTIDASE"/>
    <property type="match status" value="1"/>
</dbReference>
<dbReference type="InterPro" id="IPR011356">
    <property type="entry name" value="Leucine_aapep/pepB"/>
</dbReference>
<feature type="active site" evidence="8">
    <location>
        <position position="348"/>
    </location>
</feature>
<dbReference type="PANTHER" id="PTHR11963">
    <property type="entry name" value="LEUCINE AMINOPEPTIDASE-RELATED"/>
    <property type="match status" value="1"/>
</dbReference>
<dbReference type="InterPro" id="IPR043472">
    <property type="entry name" value="Macro_dom-like"/>
</dbReference>
<feature type="active site" evidence="8">
    <location>
        <position position="274"/>
    </location>
</feature>
<comment type="similarity">
    <text evidence="3 8">Belongs to the peptidase M17 family.</text>
</comment>
<dbReference type="RefSeq" id="WP_081194665.1">
    <property type="nucleotide sequence ID" value="NZ_MWIH01000009.1"/>
</dbReference>
<keyword evidence="8" id="KW-0479">Metal-binding</keyword>
<keyword evidence="5 8" id="KW-0645">Protease</keyword>
<dbReference type="PROSITE" id="PS00631">
    <property type="entry name" value="CYTOSOL_AP"/>
    <property type="match status" value="1"/>
</dbReference>
<dbReference type="Gene3D" id="3.40.220.10">
    <property type="entry name" value="Leucine Aminopeptidase, subunit E, domain 1"/>
    <property type="match status" value="1"/>
</dbReference>
<dbReference type="STRING" id="1962155.B1813_20330"/>
<comment type="catalytic activity">
    <reaction evidence="1 8">
        <text>Release of an N-terminal amino acid, Xaa-|-Yaa-, in which Xaa is preferably Leu, but may be other amino acids including Pro although not Arg or Lys, and Yaa may be Pro. Amino acid amides and methyl esters are also readily hydrolyzed, but rates on arylamides are exceedingly low.</text>
        <dbReference type="EC" id="3.4.11.1"/>
    </reaction>
</comment>
<feature type="binding site" evidence="8">
    <location>
        <position position="346"/>
    </location>
    <ligand>
        <name>Mn(2+)</name>
        <dbReference type="ChEBI" id="CHEBI:29035"/>
        <label>2</label>
    </ligand>
</feature>
<dbReference type="HAMAP" id="MF_00181">
    <property type="entry name" value="Cytosol_peptidase_M17"/>
    <property type="match status" value="1"/>
</dbReference>
<dbReference type="EC" id="3.4.11.10" evidence="8"/>
<gene>
    <name evidence="8" type="primary">pepA</name>
    <name evidence="10" type="ORF">B1813_20330</name>
</gene>
<dbReference type="Gene3D" id="3.40.630.10">
    <property type="entry name" value="Zn peptidases"/>
    <property type="match status" value="1"/>
</dbReference>
<evidence type="ECO:0000256" key="5">
    <source>
        <dbReference type="ARBA" id="ARBA00022670"/>
    </source>
</evidence>
<feature type="binding site" evidence="8">
    <location>
        <position position="344"/>
    </location>
    <ligand>
        <name>Mn(2+)</name>
        <dbReference type="ChEBI" id="CHEBI:29035"/>
        <label>1</label>
    </ligand>
</feature>
<evidence type="ECO:0000313" key="10">
    <source>
        <dbReference type="EMBL" id="OQO89301.1"/>
    </source>
</evidence>
<dbReference type="EMBL" id="MWIH01000009">
    <property type="protein sequence ID" value="OQO89301.1"/>
    <property type="molecule type" value="Genomic_DNA"/>
</dbReference>
<protein>
    <recommendedName>
        <fullName evidence="8">Probable cytosol aminopeptidase</fullName>
        <ecNumber evidence="8">3.4.11.1</ecNumber>
    </recommendedName>
    <alternativeName>
        <fullName evidence="8">Leucine aminopeptidase</fullName>
        <shortName evidence="8">LAP</shortName>
        <ecNumber evidence="8">3.4.11.10</ecNumber>
    </alternativeName>
    <alternativeName>
        <fullName evidence="8">Leucyl aminopeptidase</fullName>
    </alternativeName>
</protein>
<sequence length="498" mass="51120">MSVPKLSLSDNSEAALAKTRAEVVIVGTVQGPDGPELADGAEAVDAAFDGTLAEVLTTLGATGKAEETVRVPSLGRLSAGVVLAVGLGKPDDLTPERVRRAAGATGRALSGRKRVLTTLSALDLQAAVEGTVLGSYGFTAYKSEPGDAPPAALEVAAPAEGTTRAHKATLKAAGAIAEAVIVARDLVNTPPNDLFPASFADRARELAGAEGLDVEVLDEKALKRKGFGGILGVGGGSSRQPRLLRVAYRGAKAKKSVALVGKGITFDTGGISLKPAAGMDDMTSDMAGAAAVLASVVLAAKLKYPLEVVAHIPLAENMPSATAYRPGDVLRMYGGRTVEVLNTDAEGRLVLADALTRACEEQPDYVIETSTLTGAQKVALGDRTPGIMGSDEFRDRVAAIAQATGENGWPMPLPEELRSELDSKLADLANVTGQRWGGMLAAGIFLREFVAENVPWAHLDVAGPAYNSGGPWGYTGKGGTGVPVRTIAAVLADIADNG</sequence>
<comment type="subcellular location">
    <subcellularLocation>
        <location evidence="8">Cytoplasm</location>
    </subcellularLocation>
</comment>
<evidence type="ECO:0000256" key="6">
    <source>
        <dbReference type="ARBA" id="ARBA00022801"/>
    </source>
</evidence>
<evidence type="ECO:0000256" key="2">
    <source>
        <dbReference type="ARBA" id="ARBA00000967"/>
    </source>
</evidence>
<evidence type="ECO:0000256" key="8">
    <source>
        <dbReference type="HAMAP-Rule" id="MF_00181"/>
    </source>
</evidence>
<dbReference type="GO" id="GO:0006508">
    <property type="term" value="P:proteolysis"/>
    <property type="evidence" value="ECO:0007669"/>
    <property type="project" value="UniProtKB-KW"/>
</dbReference>
<evidence type="ECO:0000256" key="1">
    <source>
        <dbReference type="ARBA" id="ARBA00000135"/>
    </source>
</evidence>
<dbReference type="EC" id="3.4.11.1" evidence="8"/>
<dbReference type="GO" id="GO:0030145">
    <property type="term" value="F:manganese ion binding"/>
    <property type="evidence" value="ECO:0007669"/>
    <property type="project" value="UniProtKB-UniRule"/>
</dbReference>
<evidence type="ECO:0000259" key="9">
    <source>
        <dbReference type="PROSITE" id="PS00631"/>
    </source>
</evidence>
<proteinExistence type="inferred from homology"/>
<evidence type="ECO:0000313" key="11">
    <source>
        <dbReference type="Proteomes" id="UP000192591"/>
    </source>
</evidence>
<dbReference type="Proteomes" id="UP000192591">
    <property type="component" value="Unassembled WGS sequence"/>
</dbReference>
<comment type="cofactor">
    <cofactor evidence="8">
        <name>Mn(2+)</name>
        <dbReference type="ChEBI" id="CHEBI:29035"/>
    </cofactor>
    <text evidence="8">Binds 2 manganese ions per subunit.</text>
</comment>